<dbReference type="RefSeq" id="WP_184200954.1">
    <property type="nucleotide sequence ID" value="NZ_JACIIV010000020.1"/>
</dbReference>
<evidence type="ECO:0000256" key="7">
    <source>
        <dbReference type="ARBA" id="ARBA00023315"/>
    </source>
</evidence>
<evidence type="ECO:0000256" key="2">
    <source>
        <dbReference type="ARBA" id="ARBA00022679"/>
    </source>
</evidence>
<evidence type="ECO:0000256" key="5">
    <source>
        <dbReference type="ARBA" id="ARBA00023098"/>
    </source>
</evidence>
<dbReference type="GO" id="GO:0006629">
    <property type="term" value="P:lipid metabolic process"/>
    <property type="evidence" value="ECO:0007669"/>
    <property type="project" value="UniProtKB-KW"/>
</dbReference>
<keyword evidence="3" id="KW-0812">Transmembrane</keyword>
<dbReference type="InterPro" id="IPR002123">
    <property type="entry name" value="Plipid/glycerol_acylTrfase"/>
</dbReference>
<keyword evidence="7 9" id="KW-0012">Acyltransferase</keyword>
<evidence type="ECO:0000256" key="3">
    <source>
        <dbReference type="ARBA" id="ARBA00022692"/>
    </source>
</evidence>
<protein>
    <submittedName>
        <fullName evidence="9">1-acyl-sn-glycerol-3-phosphate acyltransferase</fullName>
        <ecNumber evidence="9">2.3.1.51</ecNumber>
    </submittedName>
</protein>
<dbReference type="PANTHER" id="PTHR23063">
    <property type="entry name" value="PHOSPHOLIPID ACYLTRANSFERASE"/>
    <property type="match status" value="1"/>
</dbReference>
<comment type="caution">
    <text evidence="9">The sequence shown here is derived from an EMBL/GenBank/DDBJ whole genome shotgun (WGS) entry which is preliminary data.</text>
</comment>
<dbReference type="GO" id="GO:0016020">
    <property type="term" value="C:membrane"/>
    <property type="evidence" value="ECO:0007669"/>
    <property type="project" value="UniProtKB-SubCell"/>
</dbReference>
<name>A0A841L8I8_9SPHN</name>
<dbReference type="Pfam" id="PF01553">
    <property type="entry name" value="Acyltransferase"/>
    <property type="match status" value="1"/>
</dbReference>
<dbReference type="PANTHER" id="PTHR23063:SF52">
    <property type="entry name" value="LYSOPHOSPHATIDYLCHOLINE ACYLTRANSFERASE"/>
    <property type="match status" value="1"/>
</dbReference>
<evidence type="ECO:0000256" key="1">
    <source>
        <dbReference type="ARBA" id="ARBA00004370"/>
    </source>
</evidence>
<dbReference type="CDD" id="cd07989">
    <property type="entry name" value="LPLAT_AGPAT-like"/>
    <property type="match status" value="1"/>
</dbReference>
<sequence>MTPAAGRSRHQRFGPAKGIAGALTTASLLVPAELMLRPLAPGRQTALPWLFHRALARSLGIRIVSHGGPVRRKRVLFVANHLSWSDIPVLGARLRGAAFIAKSEVGGWGMVGKLADMGRTVYVERGRRLDAATQRDSISGRLARGDSLILFPEGTNSDGVAVLPFKSSLFAVADGVEDLLIQPVTIAYTRVNGLPVTRRNLPELAWVGDTELMPHAMDFMGLGAVRAELLFHEAVCAGDFDGRKALARHCETVVTQGYRRLMRAQSS</sequence>
<keyword evidence="2 9" id="KW-0808">Transferase</keyword>
<reference evidence="9 10" key="1">
    <citation type="submission" date="2020-08" db="EMBL/GenBank/DDBJ databases">
        <title>Genomic Encyclopedia of Type Strains, Phase IV (KMG-IV): sequencing the most valuable type-strain genomes for metagenomic binning, comparative biology and taxonomic classification.</title>
        <authorList>
            <person name="Goeker M."/>
        </authorList>
    </citation>
    <scope>NUCLEOTIDE SEQUENCE [LARGE SCALE GENOMIC DNA]</scope>
    <source>
        <strain evidence="9 10">DSM 102189</strain>
    </source>
</reference>
<dbReference type="EC" id="2.3.1.51" evidence="9"/>
<evidence type="ECO:0000256" key="6">
    <source>
        <dbReference type="ARBA" id="ARBA00023136"/>
    </source>
</evidence>
<comment type="subcellular location">
    <subcellularLocation>
        <location evidence="1">Membrane</location>
    </subcellularLocation>
</comment>
<evidence type="ECO:0000313" key="10">
    <source>
        <dbReference type="Proteomes" id="UP000538147"/>
    </source>
</evidence>
<organism evidence="9 10">
    <name type="scientific">Polymorphobacter multimanifer</name>
    <dbReference type="NCBI Taxonomy" id="1070431"/>
    <lineage>
        <taxon>Bacteria</taxon>
        <taxon>Pseudomonadati</taxon>
        <taxon>Pseudomonadota</taxon>
        <taxon>Alphaproteobacteria</taxon>
        <taxon>Sphingomonadales</taxon>
        <taxon>Sphingosinicellaceae</taxon>
        <taxon>Polymorphobacter</taxon>
    </lineage>
</organism>
<dbReference type="SUPFAM" id="SSF69593">
    <property type="entry name" value="Glycerol-3-phosphate (1)-acyltransferase"/>
    <property type="match status" value="1"/>
</dbReference>
<keyword evidence="6" id="KW-0472">Membrane</keyword>
<evidence type="ECO:0000259" key="8">
    <source>
        <dbReference type="SMART" id="SM00563"/>
    </source>
</evidence>
<proteinExistence type="predicted"/>
<dbReference type="AlphaFoldDB" id="A0A841L8I8"/>
<evidence type="ECO:0000313" key="9">
    <source>
        <dbReference type="EMBL" id="MBB6228506.1"/>
    </source>
</evidence>
<dbReference type="GO" id="GO:0003841">
    <property type="term" value="F:1-acylglycerol-3-phosphate O-acyltransferase activity"/>
    <property type="evidence" value="ECO:0007669"/>
    <property type="project" value="UniProtKB-EC"/>
</dbReference>
<dbReference type="EMBL" id="JACIIV010000020">
    <property type="protein sequence ID" value="MBB6228506.1"/>
    <property type="molecule type" value="Genomic_DNA"/>
</dbReference>
<keyword evidence="4" id="KW-1133">Transmembrane helix</keyword>
<keyword evidence="10" id="KW-1185">Reference proteome</keyword>
<dbReference type="Proteomes" id="UP000538147">
    <property type="component" value="Unassembled WGS sequence"/>
</dbReference>
<feature type="domain" description="Phospholipid/glycerol acyltransferase" evidence="8">
    <location>
        <begin position="75"/>
        <end position="189"/>
    </location>
</feature>
<dbReference type="SMART" id="SM00563">
    <property type="entry name" value="PlsC"/>
    <property type="match status" value="1"/>
</dbReference>
<keyword evidence="5" id="KW-0443">Lipid metabolism</keyword>
<evidence type="ECO:0000256" key="4">
    <source>
        <dbReference type="ARBA" id="ARBA00022989"/>
    </source>
</evidence>
<accession>A0A841L8I8</accession>
<gene>
    <name evidence="9" type="ORF">FHS79_002696</name>
</gene>